<keyword evidence="4" id="KW-1185">Reference proteome</keyword>
<evidence type="ECO:0000313" key="3">
    <source>
        <dbReference type="EMBL" id="RAJ06839.1"/>
    </source>
</evidence>
<feature type="domain" description="Fe/B12 periplasmic-binding" evidence="2">
    <location>
        <begin position="22"/>
        <end position="265"/>
    </location>
</feature>
<evidence type="ECO:0000313" key="4">
    <source>
        <dbReference type="Proteomes" id="UP000249547"/>
    </source>
</evidence>
<evidence type="ECO:0000256" key="1">
    <source>
        <dbReference type="ARBA" id="ARBA00022729"/>
    </source>
</evidence>
<dbReference type="PANTHER" id="PTHR30535">
    <property type="entry name" value="VITAMIN B12-BINDING PROTEIN"/>
    <property type="match status" value="1"/>
</dbReference>
<proteinExistence type="predicted"/>
<organism evidence="3 4">
    <name type="scientific">Chitinophaga skermanii</name>
    <dbReference type="NCBI Taxonomy" id="331697"/>
    <lineage>
        <taxon>Bacteria</taxon>
        <taxon>Pseudomonadati</taxon>
        <taxon>Bacteroidota</taxon>
        <taxon>Chitinophagia</taxon>
        <taxon>Chitinophagales</taxon>
        <taxon>Chitinophagaceae</taxon>
        <taxon>Chitinophaga</taxon>
    </lineage>
</organism>
<dbReference type="AlphaFoldDB" id="A0A327QQL5"/>
<dbReference type="PROSITE" id="PS50983">
    <property type="entry name" value="FE_B12_PBP"/>
    <property type="match status" value="1"/>
</dbReference>
<dbReference type="EMBL" id="QLLL01000003">
    <property type="protein sequence ID" value="RAJ06839.1"/>
    <property type="molecule type" value="Genomic_DNA"/>
</dbReference>
<dbReference type="InterPro" id="IPR002491">
    <property type="entry name" value="ABC_transptr_periplasmic_BD"/>
</dbReference>
<dbReference type="Pfam" id="PF01497">
    <property type="entry name" value="Peripla_BP_2"/>
    <property type="match status" value="1"/>
</dbReference>
<sequence length="265" mass="29687">MQTKQYIDQMGRAVEIPVFPQRIVSVVPSQTELLADLGLDEAVVGITKFCIHPETWFRSKTRIGGTKQFKFDVIKALQPDVIIANKEENTQSDIEQLMATYPVWISDIHDIPSACAMIESVGDITGTHEKALLISQAIQARFARITPLSQPVSVAYFIWRDPWMVAAPGTFIDHILTRLGMENAFAHTSRYPAVTAEDIVAANPSLVFLSSEPYPFKEKHIEELRTLLPHAEIRLVDGEMFSWYGSRLLEAAGYLDGLMRAISIV</sequence>
<dbReference type="InterPro" id="IPR054828">
    <property type="entry name" value="Vit_B12_bind_prot"/>
</dbReference>
<dbReference type="RefSeq" id="WP_111597423.1">
    <property type="nucleotide sequence ID" value="NZ_QLLL01000003.1"/>
</dbReference>
<dbReference type="InterPro" id="IPR050902">
    <property type="entry name" value="ABC_Transporter_SBP"/>
</dbReference>
<accession>A0A327QQL5</accession>
<comment type="caution">
    <text evidence="3">The sequence shown here is derived from an EMBL/GenBank/DDBJ whole genome shotgun (WGS) entry which is preliminary data.</text>
</comment>
<dbReference type="NCBIfam" id="NF038402">
    <property type="entry name" value="TroA_like"/>
    <property type="match status" value="1"/>
</dbReference>
<gene>
    <name evidence="3" type="ORF">LX64_01966</name>
</gene>
<dbReference type="Proteomes" id="UP000249547">
    <property type="component" value="Unassembled WGS sequence"/>
</dbReference>
<dbReference type="Gene3D" id="3.40.50.1980">
    <property type="entry name" value="Nitrogenase molybdenum iron protein domain"/>
    <property type="match status" value="2"/>
</dbReference>
<name>A0A327QQL5_9BACT</name>
<evidence type="ECO:0000259" key="2">
    <source>
        <dbReference type="PROSITE" id="PS50983"/>
    </source>
</evidence>
<dbReference type="SUPFAM" id="SSF53807">
    <property type="entry name" value="Helical backbone' metal receptor"/>
    <property type="match status" value="1"/>
</dbReference>
<keyword evidence="1" id="KW-0732">Signal</keyword>
<dbReference type="OrthoDB" id="9816357at2"/>
<protein>
    <submittedName>
        <fullName evidence="3">Substrate-binding family protein</fullName>
    </submittedName>
</protein>
<reference evidence="3 4" key="1">
    <citation type="submission" date="2018-06" db="EMBL/GenBank/DDBJ databases">
        <title>Genomic Encyclopedia of Archaeal and Bacterial Type Strains, Phase II (KMG-II): from individual species to whole genera.</title>
        <authorList>
            <person name="Goeker M."/>
        </authorList>
    </citation>
    <scope>NUCLEOTIDE SEQUENCE [LARGE SCALE GENOMIC DNA]</scope>
    <source>
        <strain evidence="3 4">DSM 23857</strain>
    </source>
</reference>
<dbReference type="PANTHER" id="PTHR30535:SF35">
    <property type="entry name" value="PERIPLASMIC BINDING PROTEIN"/>
    <property type="match status" value="1"/>
</dbReference>